<name>A0A2P6TR63_CHLSO</name>
<keyword evidence="6" id="KW-1133">Transmembrane helix</keyword>
<keyword evidence="6" id="KW-0812">Transmembrane</keyword>
<dbReference type="CDD" id="cd02430">
    <property type="entry name" value="PTH2"/>
    <property type="match status" value="1"/>
</dbReference>
<dbReference type="PANTHER" id="PTHR12649">
    <property type="entry name" value="PEPTIDYL-TRNA HYDROLASE 2"/>
    <property type="match status" value="1"/>
</dbReference>
<dbReference type="Gene3D" id="3.40.1490.10">
    <property type="entry name" value="Bit1"/>
    <property type="match status" value="1"/>
</dbReference>
<accession>A0A2P6TR63</accession>
<protein>
    <recommendedName>
        <fullName evidence="1">peptidyl-tRNA hydrolase</fullName>
        <ecNumber evidence="1">3.1.1.29</ecNumber>
    </recommendedName>
</protein>
<feature type="transmembrane region" description="Helical" evidence="6">
    <location>
        <begin position="6"/>
        <end position="24"/>
    </location>
</feature>
<dbReference type="NCBIfam" id="TIGR00283">
    <property type="entry name" value="arch_pth2"/>
    <property type="match status" value="1"/>
</dbReference>
<dbReference type="AlphaFoldDB" id="A0A2P6TR63"/>
<proteinExistence type="inferred from homology"/>
<dbReference type="SUPFAM" id="SSF102462">
    <property type="entry name" value="Peptidyl-tRNA hydrolase II"/>
    <property type="match status" value="1"/>
</dbReference>
<evidence type="ECO:0000313" key="8">
    <source>
        <dbReference type="Proteomes" id="UP000239899"/>
    </source>
</evidence>
<evidence type="ECO:0000256" key="3">
    <source>
        <dbReference type="ARBA" id="ARBA00038050"/>
    </source>
</evidence>
<dbReference type="InterPro" id="IPR002833">
    <property type="entry name" value="PTH2"/>
</dbReference>
<comment type="caution">
    <text evidence="7">The sequence shown here is derived from an EMBL/GenBank/DDBJ whole genome shotgun (WGS) entry which is preliminary data.</text>
</comment>
<gene>
    <name evidence="7" type="ORF">C2E21_4403</name>
</gene>
<evidence type="ECO:0000256" key="2">
    <source>
        <dbReference type="ARBA" id="ARBA00022801"/>
    </source>
</evidence>
<comment type="similarity">
    <text evidence="3">Belongs to the PTH2 family.</text>
</comment>
<dbReference type="STRING" id="3076.A0A2P6TR63"/>
<dbReference type="Pfam" id="PF01981">
    <property type="entry name" value="PTH2"/>
    <property type="match status" value="1"/>
</dbReference>
<feature type="region of interest" description="Disordered" evidence="5">
    <location>
        <begin position="31"/>
        <end position="59"/>
    </location>
</feature>
<evidence type="ECO:0000256" key="6">
    <source>
        <dbReference type="SAM" id="Phobius"/>
    </source>
</evidence>
<dbReference type="OrthoDB" id="1733656at2759"/>
<keyword evidence="2 7" id="KW-0378">Hydrolase</keyword>
<dbReference type="GO" id="GO:0004045">
    <property type="term" value="F:peptidyl-tRNA hydrolase activity"/>
    <property type="evidence" value="ECO:0007669"/>
    <property type="project" value="UniProtKB-EC"/>
</dbReference>
<dbReference type="Proteomes" id="UP000239899">
    <property type="component" value="Unassembled WGS sequence"/>
</dbReference>
<feature type="compositionally biased region" description="Acidic residues" evidence="5">
    <location>
        <begin position="31"/>
        <end position="41"/>
    </location>
</feature>
<evidence type="ECO:0000256" key="4">
    <source>
        <dbReference type="ARBA" id="ARBA00048707"/>
    </source>
</evidence>
<dbReference type="FunFam" id="3.40.1490.10:FF:000001">
    <property type="entry name" value="Peptidyl-tRNA hydrolase 2"/>
    <property type="match status" value="1"/>
</dbReference>
<keyword evidence="6" id="KW-0472">Membrane</keyword>
<organism evidence="7 8">
    <name type="scientific">Chlorella sorokiniana</name>
    <name type="common">Freshwater green alga</name>
    <dbReference type="NCBI Taxonomy" id="3076"/>
    <lineage>
        <taxon>Eukaryota</taxon>
        <taxon>Viridiplantae</taxon>
        <taxon>Chlorophyta</taxon>
        <taxon>core chlorophytes</taxon>
        <taxon>Trebouxiophyceae</taxon>
        <taxon>Chlorellales</taxon>
        <taxon>Chlorellaceae</taxon>
        <taxon>Chlorella clade</taxon>
        <taxon>Chlorella</taxon>
    </lineage>
</organism>
<evidence type="ECO:0000256" key="1">
    <source>
        <dbReference type="ARBA" id="ARBA00013260"/>
    </source>
</evidence>
<evidence type="ECO:0000313" key="7">
    <source>
        <dbReference type="EMBL" id="PRW56549.1"/>
    </source>
</evidence>
<comment type="catalytic activity">
    <reaction evidence="4">
        <text>an N-acyl-L-alpha-aminoacyl-tRNA + H2O = an N-acyl-L-amino acid + a tRNA + H(+)</text>
        <dbReference type="Rhea" id="RHEA:54448"/>
        <dbReference type="Rhea" id="RHEA-COMP:10123"/>
        <dbReference type="Rhea" id="RHEA-COMP:13883"/>
        <dbReference type="ChEBI" id="CHEBI:15377"/>
        <dbReference type="ChEBI" id="CHEBI:15378"/>
        <dbReference type="ChEBI" id="CHEBI:59874"/>
        <dbReference type="ChEBI" id="CHEBI:78442"/>
        <dbReference type="ChEBI" id="CHEBI:138191"/>
        <dbReference type="EC" id="3.1.1.29"/>
    </reaction>
</comment>
<dbReference type="EMBL" id="LHPG02000008">
    <property type="protein sequence ID" value="PRW56549.1"/>
    <property type="molecule type" value="Genomic_DNA"/>
</dbReference>
<keyword evidence="8" id="KW-1185">Reference proteome</keyword>
<dbReference type="InterPro" id="IPR023476">
    <property type="entry name" value="Pep_tRNA_hydro_II_dom_sf"/>
</dbReference>
<dbReference type="NCBIfam" id="NF003314">
    <property type="entry name" value="PRK04322.1"/>
    <property type="match status" value="1"/>
</dbReference>
<dbReference type="GO" id="GO:0005829">
    <property type="term" value="C:cytosol"/>
    <property type="evidence" value="ECO:0007669"/>
    <property type="project" value="TreeGrafter"/>
</dbReference>
<reference evidence="7 8" key="1">
    <citation type="journal article" date="2018" name="Plant J.">
        <title>Genome sequences of Chlorella sorokiniana UTEX 1602 and Micractinium conductrix SAG 241.80: implications to maltose excretion by a green alga.</title>
        <authorList>
            <person name="Arriola M.B."/>
            <person name="Velmurugan N."/>
            <person name="Zhang Y."/>
            <person name="Plunkett M.H."/>
            <person name="Hondzo H."/>
            <person name="Barney B.M."/>
        </authorList>
    </citation>
    <scope>NUCLEOTIDE SEQUENCE [LARGE SCALE GENOMIC DNA]</scope>
    <source>
        <strain evidence="8">UTEX 1602</strain>
    </source>
</reference>
<dbReference type="EC" id="3.1.1.29" evidence="1"/>
<sequence length="180" mass="19142">MTASEWIGRGVSLAIGVVLGFFVLPRAQPSDEDLEYDSDESGEGRPAAPRRRPPRALGSQPREELKMVLVVNDELKMGKGKIGAQCAHAAVGAVERLHELRQTAALAYWERCGQPKVCLRASSTQELRQLAAAAAGQGLPTFVVQDAGRTQVAPGSRTVLAIGPAPKSAIDKVTGHLKLL</sequence>
<evidence type="ECO:0000256" key="5">
    <source>
        <dbReference type="SAM" id="MobiDB-lite"/>
    </source>
</evidence>
<dbReference type="PANTHER" id="PTHR12649:SF11">
    <property type="entry name" value="PEPTIDYL-TRNA HYDROLASE 2, MITOCHONDRIAL"/>
    <property type="match status" value="1"/>
</dbReference>